<evidence type="ECO:0000259" key="12">
    <source>
        <dbReference type="PROSITE" id="PS50262"/>
    </source>
</evidence>
<keyword evidence="7 9" id="KW-0675">Receptor</keyword>
<dbReference type="InterPro" id="IPR000276">
    <property type="entry name" value="GPCR_Rhodpsn"/>
</dbReference>
<dbReference type="PROSITE" id="PS50262">
    <property type="entry name" value="G_PROTEIN_RECEP_F1_2"/>
    <property type="match status" value="1"/>
</dbReference>
<evidence type="ECO:0000256" key="11">
    <source>
        <dbReference type="SAM" id="Phobius"/>
    </source>
</evidence>
<evidence type="ECO:0000256" key="10">
    <source>
        <dbReference type="SAM" id="MobiDB-lite"/>
    </source>
</evidence>
<evidence type="ECO:0000256" key="5">
    <source>
        <dbReference type="ARBA" id="ARBA00023040"/>
    </source>
</evidence>
<evidence type="ECO:0000256" key="2">
    <source>
        <dbReference type="ARBA" id="ARBA00022475"/>
    </source>
</evidence>
<keyword evidence="4 11" id="KW-1133">Transmembrane helix</keyword>
<feature type="domain" description="G-protein coupled receptors family 1 profile" evidence="12">
    <location>
        <begin position="51"/>
        <end position="467"/>
    </location>
</feature>
<dbReference type="InterPro" id="IPR017452">
    <property type="entry name" value="GPCR_Rhodpsn_7TM"/>
</dbReference>
<evidence type="ECO:0000313" key="13">
    <source>
        <dbReference type="EMBL" id="GFR83783.1"/>
    </source>
</evidence>
<feature type="compositionally biased region" description="Basic and acidic residues" evidence="10">
    <location>
        <begin position="278"/>
        <end position="289"/>
    </location>
</feature>
<feature type="transmembrane region" description="Helical" evidence="11">
    <location>
        <begin position="451"/>
        <end position="470"/>
    </location>
</feature>
<dbReference type="PROSITE" id="PS00237">
    <property type="entry name" value="G_PROTEIN_RECEP_F1_1"/>
    <property type="match status" value="1"/>
</dbReference>
<dbReference type="EMBL" id="BMAT01008385">
    <property type="protein sequence ID" value="GFR83783.1"/>
    <property type="molecule type" value="Genomic_DNA"/>
</dbReference>
<evidence type="ECO:0000256" key="4">
    <source>
        <dbReference type="ARBA" id="ARBA00022989"/>
    </source>
</evidence>
<dbReference type="PRINTS" id="PR00237">
    <property type="entry name" value="GPCRRHODOPSN"/>
</dbReference>
<feature type="transmembrane region" description="Helical" evidence="11">
    <location>
        <begin position="200"/>
        <end position="225"/>
    </location>
</feature>
<evidence type="ECO:0000256" key="7">
    <source>
        <dbReference type="ARBA" id="ARBA00023170"/>
    </source>
</evidence>
<evidence type="ECO:0000256" key="8">
    <source>
        <dbReference type="ARBA" id="ARBA00023224"/>
    </source>
</evidence>
<feature type="transmembrane region" description="Helical" evidence="11">
    <location>
        <begin position="409"/>
        <end position="431"/>
    </location>
</feature>
<dbReference type="AlphaFoldDB" id="A0AAV4GDE6"/>
<feature type="compositionally biased region" description="Polar residues" evidence="10">
    <location>
        <begin position="265"/>
        <end position="277"/>
    </location>
</feature>
<sequence length="495" mass="54786">MESITNDEVSASDLRTTTSSAPDEGCTYKDYISVPGLNYAVVFVGVTLIIENSLLFTVISRNRNLHTNTNILVASLAITDVMMGISCLSMGLTGLSIGIRTWLATLTSDLHVHDTLQLSVNLSLVGVSLLHVSALAVDRYLYVLWPFRYSRHVTRRRILTVASVIWTLGLLYTLIPLYLFHGAQYRNSCILAGIPVGFGYVPVCGVYLVCLIVVFYCTVGLVRLARKHRIGRLKKLVGTHGLNRCDLSNSGGTEHSEMSKRPQTKPLSSSETETPTFDTRRSSTGEGERTTSSSSISFNVHIDKSSEENLEYSSGNSNIEKVIAENNNKSSTQDDTLPDPNFAKNIGLQVQNYHSDCPSVESSTDGNAAVRLTGISDPANRIETQSSNLHRNKTQSETHRLLNKANLKIIKFVLVVFGTFLLCTFPAVSILSTIKIFNADLFSGNELAFDLLHFMISLNSGMNFLTITYMNRDFRRALVNTVCLVRSCWSQRRTQ</sequence>
<comment type="similarity">
    <text evidence="9">Belongs to the G-protein coupled receptor 1 family.</text>
</comment>
<evidence type="ECO:0000313" key="14">
    <source>
        <dbReference type="Proteomes" id="UP000762676"/>
    </source>
</evidence>
<dbReference type="GO" id="GO:0004930">
    <property type="term" value="F:G protein-coupled receptor activity"/>
    <property type="evidence" value="ECO:0007669"/>
    <property type="project" value="UniProtKB-KW"/>
</dbReference>
<organism evidence="13 14">
    <name type="scientific">Elysia marginata</name>
    <dbReference type="NCBI Taxonomy" id="1093978"/>
    <lineage>
        <taxon>Eukaryota</taxon>
        <taxon>Metazoa</taxon>
        <taxon>Spiralia</taxon>
        <taxon>Lophotrochozoa</taxon>
        <taxon>Mollusca</taxon>
        <taxon>Gastropoda</taxon>
        <taxon>Heterobranchia</taxon>
        <taxon>Euthyneura</taxon>
        <taxon>Panpulmonata</taxon>
        <taxon>Sacoglossa</taxon>
        <taxon>Placobranchoidea</taxon>
        <taxon>Plakobranchidae</taxon>
        <taxon>Elysia</taxon>
    </lineage>
</organism>
<evidence type="ECO:0000256" key="3">
    <source>
        <dbReference type="ARBA" id="ARBA00022692"/>
    </source>
</evidence>
<dbReference type="Pfam" id="PF00001">
    <property type="entry name" value="7tm_1"/>
    <property type="match status" value="1"/>
</dbReference>
<dbReference type="PANTHER" id="PTHR24248">
    <property type="entry name" value="ADRENERGIC RECEPTOR-RELATED G-PROTEIN COUPLED RECEPTOR"/>
    <property type="match status" value="1"/>
</dbReference>
<feature type="transmembrane region" description="Helical" evidence="11">
    <location>
        <begin position="118"/>
        <end position="137"/>
    </location>
</feature>
<dbReference type="SUPFAM" id="SSF81321">
    <property type="entry name" value="Family A G protein-coupled receptor-like"/>
    <property type="match status" value="1"/>
</dbReference>
<keyword evidence="5 9" id="KW-0297">G-protein coupled receptor</keyword>
<reference evidence="13 14" key="1">
    <citation type="journal article" date="2021" name="Elife">
        <title>Chloroplast acquisition without the gene transfer in kleptoplastic sea slugs, Plakobranchus ocellatus.</title>
        <authorList>
            <person name="Maeda T."/>
            <person name="Takahashi S."/>
            <person name="Yoshida T."/>
            <person name="Shimamura S."/>
            <person name="Takaki Y."/>
            <person name="Nagai Y."/>
            <person name="Toyoda A."/>
            <person name="Suzuki Y."/>
            <person name="Arimoto A."/>
            <person name="Ishii H."/>
            <person name="Satoh N."/>
            <person name="Nishiyama T."/>
            <person name="Hasebe M."/>
            <person name="Maruyama T."/>
            <person name="Minagawa J."/>
            <person name="Obokata J."/>
            <person name="Shigenobu S."/>
        </authorList>
    </citation>
    <scope>NUCLEOTIDE SEQUENCE [LARGE SCALE GENOMIC DNA]</scope>
</reference>
<feature type="region of interest" description="Disordered" evidence="10">
    <location>
        <begin position="1"/>
        <end position="21"/>
    </location>
</feature>
<accession>A0AAV4GDE6</accession>
<gene>
    <name evidence="13" type="ORF">ElyMa_004133300</name>
</gene>
<name>A0AAV4GDE6_9GAST</name>
<evidence type="ECO:0000256" key="9">
    <source>
        <dbReference type="RuleBase" id="RU000688"/>
    </source>
</evidence>
<evidence type="ECO:0000256" key="1">
    <source>
        <dbReference type="ARBA" id="ARBA00004651"/>
    </source>
</evidence>
<protein>
    <submittedName>
        <fullName evidence="13">5-hydroxytryptamine receptor 1A</fullName>
    </submittedName>
</protein>
<dbReference type="CDD" id="cd00637">
    <property type="entry name" value="7tm_classA_rhodopsin-like"/>
    <property type="match status" value="1"/>
</dbReference>
<feature type="transmembrane region" description="Helical" evidence="11">
    <location>
        <begin position="158"/>
        <end position="180"/>
    </location>
</feature>
<comment type="caution">
    <text evidence="13">The sequence shown here is derived from an EMBL/GenBank/DDBJ whole genome shotgun (WGS) entry which is preliminary data.</text>
</comment>
<dbReference type="GO" id="GO:0005886">
    <property type="term" value="C:plasma membrane"/>
    <property type="evidence" value="ECO:0007669"/>
    <property type="project" value="UniProtKB-SubCell"/>
</dbReference>
<feature type="region of interest" description="Disordered" evidence="10">
    <location>
        <begin position="248"/>
        <end position="299"/>
    </location>
</feature>
<proteinExistence type="inferred from homology"/>
<keyword evidence="8 9" id="KW-0807">Transducer</keyword>
<feature type="transmembrane region" description="Helical" evidence="11">
    <location>
        <begin position="71"/>
        <end position="98"/>
    </location>
</feature>
<comment type="subcellular location">
    <subcellularLocation>
        <location evidence="1">Cell membrane</location>
        <topology evidence="1">Multi-pass membrane protein</topology>
    </subcellularLocation>
</comment>
<feature type="transmembrane region" description="Helical" evidence="11">
    <location>
        <begin position="37"/>
        <end position="59"/>
    </location>
</feature>
<dbReference type="Proteomes" id="UP000762676">
    <property type="component" value="Unassembled WGS sequence"/>
</dbReference>
<keyword evidence="6 11" id="KW-0472">Membrane</keyword>
<keyword evidence="14" id="KW-1185">Reference proteome</keyword>
<evidence type="ECO:0000256" key="6">
    <source>
        <dbReference type="ARBA" id="ARBA00023136"/>
    </source>
</evidence>
<dbReference type="Gene3D" id="1.20.1070.10">
    <property type="entry name" value="Rhodopsin 7-helix transmembrane proteins"/>
    <property type="match status" value="2"/>
</dbReference>
<keyword evidence="2" id="KW-1003">Cell membrane</keyword>
<keyword evidence="3 9" id="KW-0812">Transmembrane</keyword>